<evidence type="ECO:0000256" key="6">
    <source>
        <dbReference type="RuleBase" id="RU003983"/>
    </source>
</evidence>
<sequence>MHYFVYVPLLCSLVASLGARPVSERLAPDLATRVLTASALVLAASSTAALGLLACAGLLRVPQLALAGRWSLRMVDRAGLDPDPVAVGSGLLVLVAVLAATRLLARWIATLRRAHVEAAGLPGDEDVVVVGTEVPEAFSVPGRPGRIVVSAGMLAALDQRERRVLIAHEHAHLTHRHHVHVALAHLAAVVNPLLRPLASAVEFTVERWADETAATATGSDRRLVARTVAKAALAVREAVGRNTPPFALGFAAPSEVPEPGPVPRRVAALLAPPLRGGIPLILVIAGIALLSLLSSAEATRDLLDLVEMARRAAAAS</sequence>
<evidence type="ECO:0000256" key="5">
    <source>
        <dbReference type="ARBA" id="ARBA00023049"/>
    </source>
</evidence>
<proteinExistence type="inferred from homology"/>
<dbReference type="AlphaFoldDB" id="A0AAW8FIR4"/>
<organism evidence="9 10">
    <name type="scientific">Streptomyces canus</name>
    <dbReference type="NCBI Taxonomy" id="58343"/>
    <lineage>
        <taxon>Bacteria</taxon>
        <taxon>Bacillati</taxon>
        <taxon>Actinomycetota</taxon>
        <taxon>Actinomycetes</taxon>
        <taxon>Kitasatosporales</taxon>
        <taxon>Streptomycetaceae</taxon>
        <taxon>Streptomyces</taxon>
        <taxon>Streptomyces aurantiacus group</taxon>
    </lineage>
</organism>
<dbReference type="InterPro" id="IPR001915">
    <property type="entry name" value="Peptidase_M48"/>
</dbReference>
<feature type="domain" description="Peptidase M48" evidence="8">
    <location>
        <begin position="106"/>
        <end position="181"/>
    </location>
</feature>
<name>A0AAW8FIR4_9ACTN</name>
<dbReference type="InterPro" id="IPR052173">
    <property type="entry name" value="Beta-lactam_resp_regulator"/>
</dbReference>
<reference evidence="9" key="1">
    <citation type="submission" date="2023-07" db="EMBL/GenBank/DDBJ databases">
        <title>Comparative genomics of wheat-associated soil bacteria to identify genetic determinants of phenazine resistance.</title>
        <authorList>
            <person name="Mouncey N."/>
        </authorList>
    </citation>
    <scope>NUCLEOTIDE SEQUENCE</scope>
    <source>
        <strain evidence="9">V4I22</strain>
    </source>
</reference>
<evidence type="ECO:0000256" key="7">
    <source>
        <dbReference type="SAM" id="Phobius"/>
    </source>
</evidence>
<feature type="transmembrane region" description="Helical" evidence="7">
    <location>
        <begin position="274"/>
        <end position="293"/>
    </location>
</feature>
<gene>
    <name evidence="9" type="ORF">QFZ22_004905</name>
</gene>
<keyword evidence="7" id="KW-0472">Membrane</keyword>
<keyword evidence="5 6" id="KW-0482">Metalloprotease</keyword>
<evidence type="ECO:0000313" key="9">
    <source>
        <dbReference type="EMBL" id="MDQ0908920.1"/>
    </source>
</evidence>
<dbReference type="EMBL" id="JAUSZV010000005">
    <property type="protein sequence ID" value="MDQ0908920.1"/>
    <property type="molecule type" value="Genomic_DNA"/>
</dbReference>
<evidence type="ECO:0000313" key="10">
    <source>
        <dbReference type="Proteomes" id="UP001234216"/>
    </source>
</evidence>
<dbReference type="GO" id="GO:0006508">
    <property type="term" value="P:proteolysis"/>
    <property type="evidence" value="ECO:0007669"/>
    <property type="project" value="UniProtKB-KW"/>
</dbReference>
<evidence type="ECO:0000256" key="4">
    <source>
        <dbReference type="ARBA" id="ARBA00022833"/>
    </source>
</evidence>
<keyword evidence="7" id="KW-0812">Transmembrane</keyword>
<dbReference type="Gene3D" id="3.30.2010.10">
    <property type="entry name" value="Metalloproteases ('zincins'), catalytic domain"/>
    <property type="match status" value="1"/>
</dbReference>
<dbReference type="PANTHER" id="PTHR34978:SF3">
    <property type="entry name" value="SLR0241 PROTEIN"/>
    <property type="match status" value="1"/>
</dbReference>
<evidence type="ECO:0000256" key="3">
    <source>
        <dbReference type="ARBA" id="ARBA00022801"/>
    </source>
</evidence>
<dbReference type="GO" id="GO:0004222">
    <property type="term" value="F:metalloendopeptidase activity"/>
    <property type="evidence" value="ECO:0007669"/>
    <property type="project" value="InterPro"/>
</dbReference>
<feature type="transmembrane region" description="Helical" evidence="7">
    <location>
        <begin position="34"/>
        <end position="59"/>
    </location>
</feature>
<evidence type="ECO:0000256" key="2">
    <source>
        <dbReference type="ARBA" id="ARBA00022723"/>
    </source>
</evidence>
<evidence type="ECO:0000259" key="8">
    <source>
        <dbReference type="Pfam" id="PF01435"/>
    </source>
</evidence>
<comment type="caution">
    <text evidence="9">The sequence shown here is derived from an EMBL/GenBank/DDBJ whole genome shotgun (WGS) entry which is preliminary data.</text>
</comment>
<protein>
    <submittedName>
        <fullName evidence="9">Zn-dependent protease with chaperone function</fullName>
    </submittedName>
</protein>
<keyword evidence="3 6" id="KW-0378">Hydrolase</keyword>
<keyword evidence="7" id="KW-1133">Transmembrane helix</keyword>
<comment type="similarity">
    <text evidence="6">Belongs to the peptidase M48 family.</text>
</comment>
<dbReference type="Proteomes" id="UP001234216">
    <property type="component" value="Unassembled WGS sequence"/>
</dbReference>
<dbReference type="Pfam" id="PF01435">
    <property type="entry name" value="Peptidase_M48"/>
    <property type="match status" value="1"/>
</dbReference>
<dbReference type="RefSeq" id="WP_306978552.1">
    <property type="nucleotide sequence ID" value="NZ_JAUSZV010000005.1"/>
</dbReference>
<comment type="cofactor">
    <cofactor evidence="6">
        <name>Zn(2+)</name>
        <dbReference type="ChEBI" id="CHEBI:29105"/>
    </cofactor>
    <text evidence="6">Binds 1 zinc ion per subunit.</text>
</comment>
<dbReference type="GO" id="GO:0046872">
    <property type="term" value="F:metal ion binding"/>
    <property type="evidence" value="ECO:0007669"/>
    <property type="project" value="UniProtKB-KW"/>
</dbReference>
<feature type="transmembrane region" description="Helical" evidence="7">
    <location>
        <begin position="85"/>
        <end position="105"/>
    </location>
</feature>
<dbReference type="PANTHER" id="PTHR34978">
    <property type="entry name" value="POSSIBLE SENSOR-TRANSDUCER PROTEIN BLAR"/>
    <property type="match status" value="1"/>
</dbReference>
<accession>A0AAW8FIR4</accession>
<evidence type="ECO:0000256" key="1">
    <source>
        <dbReference type="ARBA" id="ARBA00022670"/>
    </source>
</evidence>
<keyword evidence="1 6" id="KW-0645">Protease</keyword>
<dbReference type="CDD" id="cd07326">
    <property type="entry name" value="M56_BlaR1_MecR1_like"/>
    <property type="match status" value="1"/>
</dbReference>
<keyword evidence="2" id="KW-0479">Metal-binding</keyword>
<keyword evidence="4 6" id="KW-0862">Zinc</keyword>